<evidence type="ECO:0000313" key="6">
    <source>
        <dbReference type="EMBL" id="KAK3933923.1"/>
    </source>
</evidence>
<feature type="transmembrane region" description="Helical" evidence="5">
    <location>
        <begin position="167"/>
        <end position="184"/>
    </location>
</feature>
<feature type="transmembrane region" description="Helical" evidence="5">
    <location>
        <begin position="42"/>
        <end position="65"/>
    </location>
</feature>
<accession>A0AAN6MX74</accession>
<comment type="caution">
    <text evidence="6">The sequence shown here is derived from an EMBL/GenBank/DDBJ whole genome shotgun (WGS) entry which is preliminary data.</text>
</comment>
<evidence type="ECO:0000256" key="2">
    <source>
        <dbReference type="ARBA" id="ARBA00022692"/>
    </source>
</evidence>
<dbReference type="PANTHER" id="PTHR30249:SF0">
    <property type="entry name" value="PLASTIDAL GLYCOLATE_GLYCERATE TRANSLOCATOR 1, CHLOROPLASTIC"/>
    <property type="match status" value="1"/>
</dbReference>
<protein>
    <submittedName>
        <fullName evidence="6">Uncharacterized protein</fullName>
    </submittedName>
</protein>
<feature type="transmembrane region" description="Helical" evidence="5">
    <location>
        <begin position="488"/>
        <end position="509"/>
    </location>
</feature>
<dbReference type="Pfam" id="PF04172">
    <property type="entry name" value="LrgB"/>
    <property type="match status" value="2"/>
</dbReference>
<proteinExistence type="predicted"/>
<feature type="transmembrane region" description="Helical" evidence="5">
    <location>
        <begin position="318"/>
        <end position="338"/>
    </location>
</feature>
<keyword evidence="4 5" id="KW-0472">Membrane</keyword>
<feature type="transmembrane region" description="Helical" evidence="5">
    <location>
        <begin position="72"/>
        <end position="93"/>
    </location>
</feature>
<feature type="transmembrane region" description="Helical" evidence="5">
    <location>
        <begin position="223"/>
        <end position="245"/>
    </location>
</feature>
<keyword evidence="3 5" id="KW-1133">Transmembrane helix</keyword>
<dbReference type="PANTHER" id="PTHR30249">
    <property type="entry name" value="PUTATIVE SEROTONIN TRANSPORTER"/>
    <property type="match status" value="1"/>
</dbReference>
<feature type="transmembrane region" description="Helical" evidence="5">
    <location>
        <begin position="378"/>
        <end position="400"/>
    </location>
</feature>
<feature type="transmembrane region" description="Helical" evidence="5">
    <location>
        <begin position="190"/>
        <end position="211"/>
    </location>
</feature>
<evidence type="ECO:0000256" key="3">
    <source>
        <dbReference type="ARBA" id="ARBA00022989"/>
    </source>
</evidence>
<dbReference type="GO" id="GO:0016020">
    <property type="term" value="C:membrane"/>
    <property type="evidence" value="ECO:0007669"/>
    <property type="project" value="UniProtKB-SubCell"/>
</dbReference>
<reference evidence="7" key="1">
    <citation type="journal article" date="2023" name="Mol. Phylogenet. Evol.">
        <title>Genome-scale phylogeny and comparative genomics of the fungal order Sordariales.</title>
        <authorList>
            <person name="Hensen N."/>
            <person name="Bonometti L."/>
            <person name="Westerberg I."/>
            <person name="Brannstrom I.O."/>
            <person name="Guillou S."/>
            <person name="Cros-Aarteil S."/>
            <person name="Calhoun S."/>
            <person name="Haridas S."/>
            <person name="Kuo A."/>
            <person name="Mondo S."/>
            <person name="Pangilinan J."/>
            <person name="Riley R."/>
            <person name="LaButti K."/>
            <person name="Andreopoulos B."/>
            <person name="Lipzen A."/>
            <person name="Chen C."/>
            <person name="Yan M."/>
            <person name="Daum C."/>
            <person name="Ng V."/>
            <person name="Clum A."/>
            <person name="Steindorff A."/>
            <person name="Ohm R.A."/>
            <person name="Martin F."/>
            <person name="Silar P."/>
            <person name="Natvig D.O."/>
            <person name="Lalanne C."/>
            <person name="Gautier V."/>
            <person name="Ament-Velasquez S.L."/>
            <person name="Kruys A."/>
            <person name="Hutchinson M.I."/>
            <person name="Powell A.J."/>
            <person name="Barry K."/>
            <person name="Miller A.N."/>
            <person name="Grigoriev I.V."/>
            <person name="Debuchy R."/>
            <person name="Gladieux P."/>
            <person name="Hiltunen Thoren M."/>
            <person name="Johannesson H."/>
        </authorList>
    </citation>
    <scope>NUCLEOTIDE SEQUENCE [LARGE SCALE GENOMIC DNA]</scope>
    <source>
        <strain evidence="7">CBS 340.73</strain>
    </source>
</reference>
<evidence type="ECO:0000256" key="1">
    <source>
        <dbReference type="ARBA" id="ARBA00004141"/>
    </source>
</evidence>
<evidence type="ECO:0000256" key="5">
    <source>
        <dbReference type="SAM" id="Phobius"/>
    </source>
</evidence>
<organism evidence="6 7">
    <name type="scientific">Diplogelasinospora grovesii</name>
    <dbReference type="NCBI Taxonomy" id="303347"/>
    <lineage>
        <taxon>Eukaryota</taxon>
        <taxon>Fungi</taxon>
        <taxon>Dikarya</taxon>
        <taxon>Ascomycota</taxon>
        <taxon>Pezizomycotina</taxon>
        <taxon>Sordariomycetes</taxon>
        <taxon>Sordariomycetidae</taxon>
        <taxon>Sordariales</taxon>
        <taxon>Diplogelasinosporaceae</taxon>
        <taxon>Diplogelasinospora</taxon>
    </lineage>
</organism>
<keyword evidence="7" id="KW-1185">Reference proteome</keyword>
<feature type="transmembrane region" description="Helical" evidence="5">
    <location>
        <begin position="284"/>
        <end position="306"/>
    </location>
</feature>
<dbReference type="AlphaFoldDB" id="A0AAN6MX74"/>
<dbReference type="Proteomes" id="UP001303473">
    <property type="component" value="Unassembled WGS sequence"/>
</dbReference>
<dbReference type="EMBL" id="MU854048">
    <property type="protein sequence ID" value="KAK3933923.1"/>
    <property type="molecule type" value="Genomic_DNA"/>
</dbReference>
<evidence type="ECO:0000256" key="4">
    <source>
        <dbReference type="ARBA" id="ARBA00023136"/>
    </source>
</evidence>
<dbReference type="InterPro" id="IPR007300">
    <property type="entry name" value="CidB/LrgB"/>
</dbReference>
<evidence type="ECO:0000313" key="7">
    <source>
        <dbReference type="Proteomes" id="UP001303473"/>
    </source>
</evidence>
<comment type="subcellular location">
    <subcellularLocation>
        <location evidence="1">Membrane</location>
        <topology evidence="1">Multi-pass membrane protein</topology>
    </subcellularLocation>
</comment>
<feature type="transmembrane region" description="Helical" evidence="5">
    <location>
        <begin position="462"/>
        <end position="482"/>
    </location>
</feature>
<name>A0AAN6MX74_9PEZI</name>
<keyword evidence="2 5" id="KW-0812">Transmembrane</keyword>
<sequence>MTPSLSPTTPTRWSSIVMTVTKQRQSLHHRGLLDALTTATPWHGFLALVTAFVGQLLIAPIQYGLETLGVDFPASILALTVVFVVISLLGHLFSGVEQFYQEHLKSAADLLNRHMSIGFTIPLVMNLRNALPSGQIIGLITACFVVTPILTQTRLARLGHWLKRNPMVLFCWLLTIVIGLPLRYATGNDVVLATCLLFATWFSLLEIQVLIKSSKWLGVRRRSVLSGIFNAVLWTSLVMMAYVYLETAISQRSLPAMLDTLQTNTTLSTFILQKAASRQKQPSIAAGDIALSFLNSGLVAWGLKLYEYRRQLLSRAGVTVIVVSAVMALGNVILGPALTHQMGLSPDSRALAFAARSVTLALGTPVMKTLQGDAGLNAAMVVVSGIVFQMGLGFGVGTFLEKQVMDRIYKVWTEGLPRKPVAVPVVIPPKNEKPVGDLEAQQTEALVTPSARGGDKTNDPQTVAAGVTVGINSAAMGTAYLYETKSEAAPYSALSMMAIGIMTVVLTAIQPLARWIVEEIARS</sequence>
<gene>
    <name evidence="6" type="ORF">QBC46DRAFT_429830</name>
</gene>
<feature type="transmembrane region" description="Helical" evidence="5">
    <location>
        <begin position="136"/>
        <end position="155"/>
    </location>
</feature>